<dbReference type="EMBL" id="LKAM01000008">
    <property type="protein sequence ID" value="KUM47040.1"/>
    <property type="molecule type" value="Genomic_DNA"/>
</dbReference>
<gene>
    <name evidence="1" type="ORF">ABT39_MTgene6046</name>
</gene>
<proteinExistence type="predicted"/>
<keyword evidence="1" id="KW-0496">Mitochondrion</keyword>
<comment type="caution">
    <text evidence="1">The sequence shown here is derived from an EMBL/GenBank/DDBJ whole genome shotgun (WGS) entry which is preliminary data.</text>
</comment>
<organism evidence="1">
    <name type="scientific">Picea glauca</name>
    <name type="common">White spruce</name>
    <name type="synonym">Pinus glauca</name>
    <dbReference type="NCBI Taxonomy" id="3330"/>
    <lineage>
        <taxon>Eukaryota</taxon>
        <taxon>Viridiplantae</taxon>
        <taxon>Streptophyta</taxon>
        <taxon>Embryophyta</taxon>
        <taxon>Tracheophyta</taxon>
        <taxon>Spermatophyta</taxon>
        <taxon>Pinopsida</taxon>
        <taxon>Pinidae</taxon>
        <taxon>Conifers I</taxon>
        <taxon>Pinales</taxon>
        <taxon>Pinaceae</taxon>
        <taxon>Picea</taxon>
    </lineage>
</organism>
<reference evidence="1" key="1">
    <citation type="journal article" date="2015" name="Genome Biol. Evol.">
        <title>Organellar Genomes of White Spruce (Picea glauca): Assembly and Annotation.</title>
        <authorList>
            <person name="Jackman S.D."/>
            <person name="Warren R.L."/>
            <person name="Gibb E.A."/>
            <person name="Vandervalk B.P."/>
            <person name="Mohamadi H."/>
            <person name="Chu J."/>
            <person name="Raymond A."/>
            <person name="Pleasance S."/>
            <person name="Coope R."/>
            <person name="Wildung M.R."/>
            <person name="Ritland C.E."/>
            <person name="Bousquet J."/>
            <person name="Jones S.J."/>
            <person name="Bohlmann J."/>
            <person name="Birol I."/>
        </authorList>
    </citation>
    <scope>NUCLEOTIDE SEQUENCE [LARGE SCALE GENOMIC DNA]</scope>
    <source>
        <tissue evidence="1">Flushing bud</tissue>
    </source>
</reference>
<sequence>MPVRKVAWWCVARIVIDQRAIIMKGASLPRERGFLRSPEDGGRGVRYELPLPRMVGGGAHKWMLANRREGIYLFIYFITYSEKSVPTTSPSYKIGVTTDIESIFTKKAY</sequence>
<accession>A0A101LXA6</accession>
<dbReference type="AlphaFoldDB" id="A0A101LXA6"/>
<protein>
    <submittedName>
        <fullName evidence="1">Uncharacterized protein</fullName>
    </submittedName>
</protein>
<evidence type="ECO:0000313" key="1">
    <source>
        <dbReference type="EMBL" id="KUM47040.1"/>
    </source>
</evidence>
<name>A0A101LXA6_PICGL</name>
<geneLocation type="mitochondrion" evidence="1"/>